<dbReference type="AlphaFoldDB" id="A0A8X6SAX7"/>
<organism evidence="1 2">
    <name type="scientific">Trichonephila clavipes</name>
    <name type="common">Golden silk orbweaver</name>
    <name type="synonym">Nephila clavipes</name>
    <dbReference type="NCBI Taxonomy" id="2585209"/>
    <lineage>
        <taxon>Eukaryota</taxon>
        <taxon>Metazoa</taxon>
        <taxon>Ecdysozoa</taxon>
        <taxon>Arthropoda</taxon>
        <taxon>Chelicerata</taxon>
        <taxon>Arachnida</taxon>
        <taxon>Araneae</taxon>
        <taxon>Araneomorphae</taxon>
        <taxon>Entelegynae</taxon>
        <taxon>Araneoidea</taxon>
        <taxon>Nephilidae</taxon>
        <taxon>Trichonephila</taxon>
    </lineage>
</organism>
<keyword evidence="2" id="KW-1185">Reference proteome</keyword>
<gene>
    <name evidence="1" type="primary">AVEN_275694_1</name>
    <name evidence="1" type="ORF">TNCV_1354551</name>
</gene>
<sequence length="348" mass="41025">MQKDFYSNKKESQVKKRWTSTFSCLKLHNFHLRGNLYLVNLNSRHVKSQLNSQRRIKARKKSVELELPIRTFDDETRLTSRELLEVTRNKETHEFKNGILAQLRGFSTHVKKPFNRHKAKRVYASEAQIEAAKYFVKLATGRFHSLKESEIRDLVPIRKNIIEKVFGKFRNHPEVESIMIYIKNLWVIYDEHLYNFEGMDRKVDYYIDLLIKNTSQEEIEKLLALGKTAHEVYCTMRKRQGVNLYRIGILAKRGGPRLEIYIREAIKNLVRLHLNKFGAIMRSIGVITEKDFFLITRRHLPFLFTEKYRRSYFRNKRASIALAMGIVLPCQPSKLSQQGSKIPIEPPG</sequence>
<comment type="caution">
    <text evidence="1">The sequence shown here is derived from an EMBL/GenBank/DDBJ whole genome shotgun (WGS) entry which is preliminary data.</text>
</comment>
<reference evidence="1" key="1">
    <citation type="submission" date="2020-08" db="EMBL/GenBank/DDBJ databases">
        <title>Multicomponent nature underlies the extraordinary mechanical properties of spider dragline silk.</title>
        <authorList>
            <person name="Kono N."/>
            <person name="Nakamura H."/>
            <person name="Mori M."/>
            <person name="Yoshida Y."/>
            <person name="Ohtoshi R."/>
            <person name="Malay A.D."/>
            <person name="Moran D.A.P."/>
            <person name="Tomita M."/>
            <person name="Numata K."/>
            <person name="Arakawa K."/>
        </authorList>
    </citation>
    <scope>NUCLEOTIDE SEQUENCE</scope>
</reference>
<proteinExistence type="predicted"/>
<dbReference type="Proteomes" id="UP000887159">
    <property type="component" value="Unassembled WGS sequence"/>
</dbReference>
<accession>A0A8X6SAX7</accession>
<dbReference type="EMBL" id="BMAU01021280">
    <property type="protein sequence ID" value="GFY08038.1"/>
    <property type="molecule type" value="Genomic_DNA"/>
</dbReference>
<name>A0A8X6SAX7_TRICX</name>
<evidence type="ECO:0000313" key="2">
    <source>
        <dbReference type="Proteomes" id="UP000887159"/>
    </source>
</evidence>
<evidence type="ECO:0000313" key="1">
    <source>
        <dbReference type="EMBL" id="GFY08038.1"/>
    </source>
</evidence>
<protein>
    <submittedName>
        <fullName evidence="1">Uncharacterized protein</fullName>
    </submittedName>
</protein>